<sequence>MDTATHWALLLGILTLASWLAGGFAAVLGNVELGHHGQRAAEYLTFGLSVTGFISAVAMVLILVIR</sequence>
<keyword evidence="1" id="KW-0472">Membrane</keyword>
<name>A0A246DXP4_9HYPH</name>
<dbReference type="AlphaFoldDB" id="A0A246DXP4"/>
<keyword evidence="1" id="KW-1133">Transmembrane helix</keyword>
<proteinExistence type="predicted"/>
<reference evidence="2 3" key="1">
    <citation type="submission" date="2017-03" db="EMBL/GenBank/DDBJ databases">
        <title>Genome of strain Rhizobium sp. CNPSo 668.</title>
        <authorList>
            <person name="Ribeiro R."/>
        </authorList>
    </citation>
    <scope>NUCLEOTIDE SEQUENCE [LARGE SCALE GENOMIC DNA]</scope>
    <source>
        <strain evidence="2 3">CNPSo 668</strain>
    </source>
</reference>
<feature type="transmembrane region" description="Helical" evidence="1">
    <location>
        <begin position="41"/>
        <end position="65"/>
    </location>
</feature>
<dbReference type="Proteomes" id="UP000197269">
    <property type="component" value="Unassembled WGS sequence"/>
</dbReference>
<evidence type="ECO:0000313" key="2">
    <source>
        <dbReference type="EMBL" id="OWO95095.1"/>
    </source>
</evidence>
<evidence type="ECO:0000256" key="1">
    <source>
        <dbReference type="SAM" id="Phobius"/>
    </source>
</evidence>
<keyword evidence="1" id="KW-0812">Transmembrane</keyword>
<comment type="caution">
    <text evidence="2">The sequence shown here is derived from an EMBL/GenBank/DDBJ whole genome shotgun (WGS) entry which is preliminary data.</text>
</comment>
<organism evidence="2 3">
    <name type="scientific">Rhizobium esperanzae</name>
    <dbReference type="NCBI Taxonomy" id="1967781"/>
    <lineage>
        <taxon>Bacteria</taxon>
        <taxon>Pseudomonadati</taxon>
        <taxon>Pseudomonadota</taxon>
        <taxon>Alphaproteobacteria</taxon>
        <taxon>Hyphomicrobiales</taxon>
        <taxon>Rhizobiaceae</taxon>
        <taxon>Rhizobium/Agrobacterium group</taxon>
        <taxon>Rhizobium</taxon>
    </lineage>
</organism>
<evidence type="ECO:0000313" key="3">
    <source>
        <dbReference type="Proteomes" id="UP000197269"/>
    </source>
</evidence>
<accession>A0A246DXP4</accession>
<protein>
    <submittedName>
        <fullName evidence="2">Uncharacterized protein</fullName>
    </submittedName>
</protein>
<dbReference type="EMBL" id="MXPU01000006">
    <property type="protein sequence ID" value="OWO95095.1"/>
    <property type="molecule type" value="Genomic_DNA"/>
</dbReference>
<gene>
    <name evidence="2" type="ORF">B5E41_10800</name>
</gene>